<dbReference type="InterPro" id="IPR046347">
    <property type="entry name" value="bZIP_sf"/>
</dbReference>
<dbReference type="GO" id="GO:0005634">
    <property type="term" value="C:nucleus"/>
    <property type="evidence" value="ECO:0007669"/>
    <property type="project" value="TreeGrafter"/>
</dbReference>
<dbReference type="SMART" id="SM00338">
    <property type="entry name" value="BRLZ"/>
    <property type="match status" value="1"/>
</dbReference>
<keyword evidence="2" id="KW-0678">Repressor</keyword>
<dbReference type="KEGG" id="ccan:109692302"/>
<name>A0A8B7VCA6_CASCN</name>
<protein>
    <submittedName>
        <fullName evidence="10">Basic leucine zipper transcriptional factor ATF-like 3</fullName>
    </submittedName>
</protein>
<evidence type="ECO:0000256" key="4">
    <source>
        <dbReference type="ARBA" id="ARBA00023125"/>
    </source>
</evidence>
<evidence type="ECO:0000256" key="1">
    <source>
        <dbReference type="ARBA" id="ARBA00007163"/>
    </source>
</evidence>
<evidence type="ECO:0000256" key="5">
    <source>
        <dbReference type="ARBA" id="ARBA00023159"/>
    </source>
</evidence>
<dbReference type="AlphaFoldDB" id="A0A8B7VCA6"/>
<feature type="region of interest" description="Disordered" evidence="8">
    <location>
        <begin position="1"/>
        <end position="162"/>
    </location>
</feature>
<evidence type="ECO:0000256" key="7">
    <source>
        <dbReference type="ARBA" id="ARBA00023242"/>
    </source>
</evidence>
<dbReference type="PANTHER" id="PTHR23351:SF13">
    <property type="entry name" value="BASIC LEUCINE ZIPPER TRANSCRIPTIONAL FACTOR ATF-LIKE 3"/>
    <property type="match status" value="1"/>
</dbReference>
<sequence length="225" mass="25435">MFMKPTESELGRYEEKKRKTEARESRDISDPEGPEQTILHEHKGEFTIGAALPRSLPQHDGTGTKEGQVLPAEKPWGALLSGPPPGPPNEGDTQRVGFPRPPGARSHHVTSTKRWAPAESRDRGGIWDPESPEDDDRKVRRREKNRVAAQRSRKKQTQKADKLHEEYECLEQENAVLRREIGKLTGELRHLSEALREHEKACPLLLCPMNFVQVLPDPVASCLPR</sequence>
<dbReference type="Gene3D" id="1.20.5.170">
    <property type="match status" value="1"/>
</dbReference>
<dbReference type="PROSITE" id="PS00036">
    <property type="entry name" value="BZIP_BASIC"/>
    <property type="match status" value="1"/>
</dbReference>
<evidence type="ECO:0000256" key="8">
    <source>
        <dbReference type="SAM" id="MobiDB-lite"/>
    </source>
</evidence>
<proteinExistence type="inferred from homology"/>
<dbReference type="PRINTS" id="PR00042">
    <property type="entry name" value="LEUZIPPRFOS"/>
</dbReference>
<evidence type="ECO:0000256" key="3">
    <source>
        <dbReference type="ARBA" id="ARBA00023015"/>
    </source>
</evidence>
<evidence type="ECO:0000256" key="6">
    <source>
        <dbReference type="ARBA" id="ARBA00023163"/>
    </source>
</evidence>
<dbReference type="FunFam" id="1.20.5.170:FF:000043">
    <property type="entry name" value="Basic leucine zipper transcriptional factor ATF-like"/>
    <property type="match status" value="1"/>
</dbReference>
<organism evidence="10">
    <name type="scientific">Castor canadensis</name>
    <name type="common">American beaver</name>
    <dbReference type="NCBI Taxonomy" id="51338"/>
    <lineage>
        <taxon>Eukaryota</taxon>
        <taxon>Metazoa</taxon>
        <taxon>Chordata</taxon>
        <taxon>Craniata</taxon>
        <taxon>Vertebrata</taxon>
        <taxon>Euteleostomi</taxon>
        <taxon>Mammalia</taxon>
        <taxon>Eutheria</taxon>
        <taxon>Euarchontoglires</taxon>
        <taxon>Glires</taxon>
        <taxon>Rodentia</taxon>
        <taxon>Castorimorpha</taxon>
        <taxon>Castoridae</taxon>
        <taxon>Castor</taxon>
    </lineage>
</organism>
<feature type="compositionally biased region" description="Basic and acidic residues" evidence="8">
    <location>
        <begin position="1"/>
        <end position="29"/>
    </location>
</feature>
<dbReference type="PROSITE" id="PS50217">
    <property type="entry name" value="BZIP"/>
    <property type="match status" value="1"/>
</dbReference>
<keyword evidence="6" id="KW-0804">Transcription</keyword>
<dbReference type="PANTHER" id="PTHR23351">
    <property type="entry name" value="FOS TRANSCRIPTION FACTOR-RELATED"/>
    <property type="match status" value="1"/>
</dbReference>
<evidence type="ECO:0000256" key="2">
    <source>
        <dbReference type="ARBA" id="ARBA00022491"/>
    </source>
</evidence>
<keyword evidence="7" id="KW-0539">Nucleus</keyword>
<dbReference type="RefSeq" id="XP_020028430.1">
    <property type="nucleotide sequence ID" value="XM_020172841.1"/>
</dbReference>
<keyword evidence="4" id="KW-0238">DNA-binding</keyword>
<dbReference type="CDD" id="cd14701">
    <property type="entry name" value="bZIP_BATF"/>
    <property type="match status" value="1"/>
</dbReference>
<dbReference type="Pfam" id="PF00170">
    <property type="entry name" value="bZIP_1"/>
    <property type="match status" value="1"/>
</dbReference>
<evidence type="ECO:0000259" key="9">
    <source>
        <dbReference type="PROSITE" id="PS50217"/>
    </source>
</evidence>
<keyword evidence="5" id="KW-0010">Activator</keyword>
<evidence type="ECO:0000313" key="10">
    <source>
        <dbReference type="RefSeq" id="XP_020028430.1"/>
    </source>
</evidence>
<reference evidence="10" key="1">
    <citation type="submission" date="2025-08" db="UniProtKB">
        <authorList>
            <consortium name="RefSeq"/>
        </authorList>
    </citation>
    <scope>IDENTIFICATION</scope>
    <source>
        <tissue evidence="10">Leukocyte</tissue>
    </source>
</reference>
<accession>A0A8B7VCA6</accession>
<dbReference type="InterPro" id="IPR000837">
    <property type="entry name" value="AP-1"/>
</dbReference>
<dbReference type="SUPFAM" id="SSF57959">
    <property type="entry name" value="Leucine zipper domain"/>
    <property type="match status" value="1"/>
</dbReference>
<dbReference type="GO" id="GO:0000978">
    <property type="term" value="F:RNA polymerase II cis-regulatory region sequence-specific DNA binding"/>
    <property type="evidence" value="ECO:0007669"/>
    <property type="project" value="TreeGrafter"/>
</dbReference>
<comment type="similarity">
    <text evidence="1">Belongs to the bZIP family.</text>
</comment>
<dbReference type="GO" id="GO:0000981">
    <property type="term" value="F:DNA-binding transcription factor activity, RNA polymerase II-specific"/>
    <property type="evidence" value="ECO:0007669"/>
    <property type="project" value="TreeGrafter"/>
</dbReference>
<dbReference type="OrthoDB" id="295274at2759"/>
<feature type="domain" description="BZIP" evidence="9">
    <location>
        <begin position="135"/>
        <end position="198"/>
    </location>
</feature>
<dbReference type="InterPro" id="IPR004827">
    <property type="entry name" value="bZIP"/>
</dbReference>
<keyword evidence="3" id="KW-0805">Transcription regulation</keyword>
<dbReference type="CTD" id="55509"/>
<gene>
    <name evidence="10" type="primary">Batf3</name>
</gene>